<protein>
    <recommendedName>
        <fullName evidence="3">SLH domain-containing protein</fullName>
    </recommendedName>
</protein>
<dbReference type="EMBL" id="CP031223">
    <property type="protein sequence ID" value="QFG00360.1"/>
    <property type="molecule type" value="Genomic_DNA"/>
</dbReference>
<feature type="domain" description="SLH" evidence="3">
    <location>
        <begin position="614"/>
        <end position="676"/>
    </location>
</feature>
<dbReference type="Pfam" id="PF00395">
    <property type="entry name" value="SLH"/>
    <property type="match status" value="3"/>
</dbReference>
<evidence type="ECO:0000313" key="4">
    <source>
        <dbReference type="EMBL" id="QFG00360.1"/>
    </source>
</evidence>
<evidence type="ECO:0000256" key="1">
    <source>
        <dbReference type="ARBA" id="ARBA00022729"/>
    </source>
</evidence>
<evidence type="ECO:0000259" key="3">
    <source>
        <dbReference type="PROSITE" id="PS51272"/>
    </source>
</evidence>
<dbReference type="OrthoDB" id="2953630at2"/>
<name>A0A5J6SRV9_9BACI</name>
<dbReference type="RefSeq" id="WP_151701247.1">
    <property type="nucleotide sequence ID" value="NZ_CP031223.1"/>
</dbReference>
<keyword evidence="5" id="KW-1185">Reference proteome</keyword>
<organism evidence="4 5">
    <name type="scientific">Psychrobacillus glaciei</name>
    <dbReference type="NCBI Taxonomy" id="2283160"/>
    <lineage>
        <taxon>Bacteria</taxon>
        <taxon>Bacillati</taxon>
        <taxon>Bacillota</taxon>
        <taxon>Bacilli</taxon>
        <taxon>Bacillales</taxon>
        <taxon>Bacillaceae</taxon>
        <taxon>Psychrobacillus</taxon>
    </lineage>
</organism>
<accession>A0A5J6SRV9</accession>
<keyword evidence="1 2" id="KW-0732">Signal</keyword>
<dbReference type="InterPro" id="IPR001119">
    <property type="entry name" value="SLH_dom"/>
</dbReference>
<feature type="signal peptide" evidence="2">
    <location>
        <begin position="1"/>
        <end position="27"/>
    </location>
</feature>
<dbReference type="PROSITE" id="PS51272">
    <property type="entry name" value="SLH"/>
    <property type="match status" value="1"/>
</dbReference>
<proteinExistence type="predicted"/>
<gene>
    <name evidence="4" type="ORF">PB01_16950</name>
</gene>
<evidence type="ECO:0000256" key="2">
    <source>
        <dbReference type="SAM" id="SignalP"/>
    </source>
</evidence>
<evidence type="ECO:0000313" key="5">
    <source>
        <dbReference type="Proteomes" id="UP000325517"/>
    </source>
</evidence>
<reference evidence="4 5" key="1">
    <citation type="submission" date="2018-07" db="EMBL/GenBank/DDBJ databases">
        <title>Complete genome sequence of Psychrobacillus sp. PB01, isolated from iceberg, and comparative genome analysis of Psychrobacillus strains.</title>
        <authorList>
            <person name="Lee P.C."/>
        </authorList>
    </citation>
    <scope>NUCLEOTIDE SEQUENCE [LARGE SCALE GENOMIC DNA]</scope>
    <source>
        <strain evidence="4 5">PB01</strain>
    </source>
</reference>
<dbReference type="Proteomes" id="UP000325517">
    <property type="component" value="Chromosome"/>
</dbReference>
<sequence length="743" mass="84897">MVNLKKVGFTLSSSVLTLGMLSSIAYASPTGNETPQKIQIQVAATEKVYTKNDLIKKFQALFPKQFDYLTASDFQMGTGYYYYDDKEVRYNLSFNKLLNGKSLYGSVGFVGENLEIESFYFQPTNEKDALFPAKVSKEEARKIADQFMQKFIADQEYQLETDSFDYYPQQILTEPIRYNFSFTRTKNKVPISDQRIEITVLGNGEVTNFYMSPYKRSATFEATKQLIDKDKLLKKAKDNLAVELQYQLDMDYRTGERRVKLVYQPSSKTQGIQASTGKWLTSNGYLEESPKKTKLEKISAKPIPPKHKGVILEEAKKIAEKFIQSKSKSNKIKLTINAIDEVQNYNGQNIIRVDYMYDYANGGHGTSLEINKSTGEITQYYDITRDILQQNGEKPSKEKLLTQKEALAQAVKYVKEMIPSYLHNYALPVDDAYFDEMQQSYQFSFPRVVNGVMVIGEQINVGIAGDGSLNNLYINYQEIEKWPSIDKVISEKDALAKLKESLSLKITYLKPMQDKKNQYDLIYVPVFNENSFSFLDATTGEWNSLDNGKSPAAISHPWAEEELNYLISAKILDVKDTKKFNGDAAVSKGEALKVLLNSLTYFYEGMYYSNNENKKQTFDNIDPKHPLYQAIERAVDMGVIKPNSKNFDVDNPITREELAAWYIRVLGQEQSAKYSNIYKLDFADANKVQKEYTGYVAIANSIGLFKMDNNQFKPSQEVTYAELAVSTILLAHEISENRNAFRY</sequence>
<dbReference type="KEGG" id="psyo:PB01_16950"/>
<feature type="chain" id="PRO_5023888810" description="SLH domain-containing protein" evidence="2">
    <location>
        <begin position="28"/>
        <end position="743"/>
    </location>
</feature>
<dbReference type="InterPro" id="IPR032599">
    <property type="entry name" value="YcdB/YcdC_rep_domain"/>
</dbReference>
<dbReference type="Pfam" id="PF16244">
    <property type="entry name" value="DUF4901"/>
    <property type="match status" value="2"/>
</dbReference>
<dbReference type="AlphaFoldDB" id="A0A5J6SRV9"/>